<evidence type="ECO:0000313" key="1">
    <source>
        <dbReference type="EMBL" id="MVB11830.1"/>
    </source>
</evidence>
<proteinExistence type="predicted"/>
<dbReference type="Proteomes" id="UP000469440">
    <property type="component" value="Unassembled WGS sequence"/>
</dbReference>
<evidence type="ECO:0000313" key="2">
    <source>
        <dbReference type="Proteomes" id="UP000469440"/>
    </source>
</evidence>
<organism evidence="1 2">
    <name type="scientific">Caproicibacter fermentans</name>
    <dbReference type="NCBI Taxonomy" id="2576756"/>
    <lineage>
        <taxon>Bacteria</taxon>
        <taxon>Bacillati</taxon>
        <taxon>Bacillota</taxon>
        <taxon>Clostridia</taxon>
        <taxon>Eubacteriales</taxon>
        <taxon>Acutalibacteraceae</taxon>
        <taxon>Caproicibacter</taxon>
    </lineage>
</organism>
<accession>A0A6N8I2D0</accession>
<sequence>MGLLNMMKKQKNIPYALEHNGKQYKIIALTETNGPSMTGPNIEVKSCVAMWLYKEVWHPVKNYEIRAALREIYDSL</sequence>
<comment type="caution">
    <text evidence="1">The sequence shown here is derived from an EMBL/GenBank/DDBJ whole genome shotgun (WGS) entry which is preliminary data.</text>
</comment>
<dbReference type="AlphaFoldDB" id="A0A6N8I2D0"/>
<reference evidence="1 2" key="1">
    <citation type="submission" date="2019-09" db="EMBL/GenBank/DDBJ databases">
        <title>Genome sequence of Clostridium sp. EA1.</title>
        <authorList>
            <person name="Poehlein A."/>
            <person name="Bengelsdorf F.R."/>
            <person name="Daniel R."/>
        </authorList>
    </citation>
    <scope>NUCLEOTIDE SEQUENCE [LARGE SCALE GENOMIC DNA]</scope>
    <source>
        <strain evidence="1 2">EA1</strain>
    </source>
</reference>
<dbReference type="EMBL" id="VWXL01000075">
    <property type="protein sequence ID" value="MVB11830.1"/>
    <property type="molecule type" value="Genomic_DNA"/>
</dbReference>
<keyword evidence="2" id="KW-1185">Reference proteome</keyword>
<protein>
    <submittedName>
        <fullName evidence="1">Uncharacterized protein</fullName>
    </submittedName>
</protein>
<gene>
    <name evidence="1" type="ORF">CAFE_25570</name>
</gene>
<name>A0A6N8I2D0_9FIRM</name>